<gene>
    <name evidence="1" type="ORF">AVEN_82721-2_1</name>
</gene>
<proteinExistence type="predicted"/>
<comment type="caution">
    <text evidence="1">The sequence shown here is derived from an EMBL/GenBank/DDBJ whole genome shotgun (WGS) entry which is preliminary data.</text>
</comment>
<evidence type="ECO:0000313" key="1">
    <source>
        <dbReference type="EMBL" id="GBN86507.1"/>
    </source>
</evidence>
<reference evidence="1 2" key="1">
    <citation type="journal article" date="2019" name="Sci. Rep.">
        <title>Orb-weaving spider Araneus ventricosus genome elucidates the spidroin gene catalogue.</title>
        <authorList>
            <person name="Kono N."/>
            <person name="Nakamura H."/>
            <person name="Ohtoshi R."/>
            <person name="Moran D.A.P."/>
            <person name="Shinohara A."/>
            <person name="Yoshida Y."/>
            <person name="Fujiwara M."/>
            <person name="Mori M."/>
            <person name="Tomita M."/>
            <person name="Arakawa K."/>
        </authorList>
    </citation>
    <scope>NUCLEOTIDE SEQUENCE [LARGE SCALE GENOMIC DNA]</scope>
</reference>
<dbReference type="Proteomes" id="UP000499080">
    <property type="component" value="Unassembled WGS sequence"/>
</dbReference>
<keyword evidence="2" id="KW-1185">Reference proteome</keyword>
<sequence>DVLLLDRRAKLHEVSILSTRGGLEEGGGLITAGESSKSSDIKFRGVKRQNSFEKTKCACSGFESKDSDFDSNHHAADVRRAYLGIIVNQLVAT</sequence>
<evidence type="ECO:0000313" key="2">
    <source>
        <dbReference type="Proteomes" id="UP000499080"/>
    </source>
</evidence>
<feature type="non-terminal residue" evidence="1">
    <location>
        <position position="1"/>
    </location>
</feature>
<dbReference type="AlphaFoldDB" id="A0A4Y2SEK9"/>
<organism evidence="1 2">
    <name type="scientific">Araneus ventricosus</name>
    <name type="common">Orbweaver spider</name>
    <name type="synonym">Epeira ventricosa</name>
    <dbReference type="NCBI Taxonomy" id="182803"/>
    <lineage>
        <taxon>Eukaryota</taxon>
        <taxon>Metazoa</taxon>
        <taxon>Ecdysozoa</taxon>
        <taxon>Arthropoda</taxon>
        <taxon>Chelicerata</taxon>
        <taxon>Arachnida</taxon>
        <taxon>Araneae</taxon>
        <taxon>Araneomorphae</taxon>
        <taxon>Entelegynae</taxon>
        <taxon>Araneoidea</taxon>
        <taxon>Araneidae</taxon>
        <taxon>Araneus</taxon>
    </lineage>
</organism>
<dbReference type="EMBL" id="BGPR01021327">
    <property type="protein sequence ID" value="GBN86507.1"/>
    <property type="molecule type" value="Genomic_DNA"/>
</dbReference>
<accession>A0A4Y2SEK9</accession>
<name>A0A4Y2SEK9_ARAVE</name>
<protein>
    <submittedName>
        <fullName evidence="1">Uncharacterized protein</fullName>
    </submittedName>
</protein>